<proteinExistence type="predicted"/>
<dbReference type="STRING" id="1230460.C495_17272"/>
<keyword evidence="2" id="KW-1185">Reference proteome</keyword>
<gene>
    <name evidence="1" type="ORF">C495_17272</name>
</gene>
<accession>L9VUI6</accession>
<reference evidence="1 2" key="1">
    <citation type="journal article" date="2014" name="PLoS Genet.">
        <title>Phylogenetically driven sequencing of extremely halophilic archaea reveals strategies for static and dynamic osmo-response.</title>
        <authorList>
            <person name="Becker E.A."/>
            <person name="Seitzer P.M."/>
            <person name="Tritt A."/>
            <person name="Larsen D."/>
            <person name="Krusor M."/>
            <person name="Yao A.I."/>
            <person name="Wu D."/>
            <person name="Madern D."/>
            <person name="Eisen J.A."/>
            <person name="Darling A.E."/>
            <person name="Facciotti M.T."/>
        </authorList>
    </citation>
    <scope>NUCLEOTIDE SEQUENCE [LARGE SCALE GENOMIC DNA]</scope>
    <source>
        <strain evidence="1 2">JCM 14089</strain>
    </source>
</reference>
<evidence type="ECO:0000313" key="1">
    <source>
        <dbReference type="EMBL" id="ELY40691.1"/>
    </source>
</evidence>
<protein>
    <submittedName>
        <fullName evidence="1">Uncharacterized protein</fullName>
    </submittedName>
</protein>
<comment type="caution">
    <text evidence="1">The sequence shown here is derived from an EMBL/GenBank/DDBJ whole genome shotgun (WGS) entry which is preliminary data.</text>
</comment>
<evidence type="ECO:0000313" key="2">
    <source>
        <dbReference type="Proteomes" id="UP000011661"/>
    </source>
</evidence>
<organism evidence="1 2">
    <name type="scientific">Natronorubrum sulfidifaciens JCM 14089</name>
    <dbReference type="NCBI Taxonomy" id="1230460"/>
    <lineage>
        <taxon>Archaea</taxon>
        <taxon>Methanobacteriati</taxon>
        <taxon>Methanobacteriota</taxon>
        <taxon>Stenosarchaea group</taxon>
        <taxon>Halobacteria</taxon>
        <taxon>Halobacteriales</taxon>
        <taxon>Natrialbaceae</taxon>
        <taxon>Natronorubrum</taxon>
    </lineage>
</organism>
<dbReference type="EMBL" id="AOHX01000061">
    <property type="protein sequence ID" value="ELY40691.1"/>
    <property type="molecule type" value="Genomic_DNA"/>
</dbReference>
<sequence>MSFHRVSDRPSQKRVREIAFVNIILGTTLYRSDSEFTLVSASKNDNRNRRGTTNKPIKCFDTTTIRQIEVKQHDIWSLCVSVVDRFGEPSNRREVIQIEELVAFGTVVL</sequence>
<name>L9VUI6_9EURY</name>
<dbReference type="AlphaFoldDB" id="L9VUI6"/>
<dbReference type="Proteomes" id="UP000011661">
    <property type="component" value="Unassembled WGS sequence"/>
</dbReference>